<evidence type="ECO:0008006" key="4">
    <source>
        <dbReference type="Google" id="ProtNLM"/>
    </source>
</evidence>
<evidence type="ECO:0000313" key="3">
    <source>
        <dbReference type="Proteomes" id="UP001059597"/>
    </source>
</evidence>
<gene>
    <name evidence="2" type="ORF">HEK616_26100</name>
</gene>
<evidence type="ECO:0000313" key="2">
    <source>
        <dbReference type="EMBL" id="BDM69123.1"/>
    </source>
</evidence>
<sequence length="145" mass="14077">MRDTVSTGRSAATQGRRVLLLLALLALLHAAFAPGSPEAPAGARACAPRATAPVASAPAVRPCAVGAPVLASGDGDPRHPGSGVRHRCEGSVCHLRHHVPTGAAGKALGASPVAAARTAGGVPASGAVHTSSAAAPAGRVTVLRC</sequence>
<dbReference type="InterPro" id="IPR006311">
    <property type="entry name" value="TAT_signal"/>
</dbReference>
<feature type="signal peptide" evidence="1">
    <location>
        <begin position="1"/>
        <end position="33"/>
    </location>
</feature>
<name>A0ABM7ZS95_STRNI</name>
<evidence type="ECO:0000256" key="1">
    <source>
        <dbReference type="SAM" id="SignalP"/>
    </source>
</evidence>
<proteinExistence type="predicted"/>
<feature type="chain" id="PRO_5046102199" description="Secreted protein" evidence="1">
    <location>
        <begin position="34"/>
        <end position="145"/>
    </location>
</feature>
<keyword evidence="1" id="KW-0732">Signal</keyword>
<keyword evidence="3" id="KW-1185">Reference proteome</keyword>
<reference evidence="2" key="1">
    <citation type="submission" date="2022-06" db="EMBL/GenBank/DDBJ databases">
        <title>Complete genome sequence of Streptomyces nigrescens HEK616.</title>
        <authorList>
            <person name="Asamizu S."/>
            <person name="Onaka H."/>
        </authorList>
    </citation>
    <scope>NUCLEOTIDE SEQUENCE</scope>
    <source>
        <strain evidence="2">HEK616</strain>
    </source>
</reference>
<organism evidence="2 3">
    <name type="scientific">Streptomyces nigrescens</name>
    <dbReference type="NCBI Taxonomy" id="1920"/>
    <lineage>
        <taxon>Bacteria</taxon>
        <taxon>Bacillati</taxon>
        <taxon>Actinomycetota</taxon>
        <taxon>Actinomycetes</taxon>
        <taxon>Kitasatosporales</taxon>
        <taxon>Streptomycetaceae</taxon>
        <taxon>Streptomyces</taxon>
    </lineage>
</organism>
<dbReference type="RefSeq" id="WP_261953056.1">
    <property type="nucleotide sequence ID" value="NZ_AP026073.1"/>
</dbReference>
<dbReference type="Proteomes" id="UP001059597">
    <property type="component" value="Chromosome"/>
</dbReference>
<protein>
    <recommendedName>
        <fullName evidence="4">Secreted protein</fullName>
    </recommendedName>
</protein>
<dbReference type="PROSITE" id="PS51318">
    <property type="entry name" value="TAT"/>
    <property type="match status" value="1"/>
</dbReference>
<accession>A0ABM7ZS95</accession>
<dbReference type="EMBL" id="AP026073">
    <property type="protein sequence ID" value="BDM69123.1"/>
    <property type="molecule type" value="Genomic_DNA"/>
</dbReference>